<dbReference type="GO" id="GO:0006487">
    <property type="term" value="P:protein N-linked glycosylation"/>
    <property type="evidence" value="ECO:0007669"/>
    <property type="project" value="TreeGrafter"/>
</dbReference>
<dbReference type="EC" id="2.4.1.-" evidence="10"/>
<keyword evidence="5 10" id="KW-0808">Transferase</keyword>
<feature type="transmembrane region" description="Helical" evidence="10">
    <location>
        <begin position="207"/>
        <end position="232"/>
    </location>
</feature>
<feature type="transmembrane region" description="Helical" evidence="10">
    <location>
        <begin position="141"/>
        <end position="165"/>
    </location>
</feature>
<evidence type="ECO:0000313" key="12">
    <source>
        <dbReference type="Proteomes" id="UP000050794"/>
    </source>
</evidence>
<evidence type="ECO:0000256" key="9">
    <source>
        <dbReference type="ARBA" id="ARBA00023136"/>
    </source>
</evidence>
<evidence type="ECO:0000256" key="10">
    <source>
        <dbReference type="RuleBase" id="RU363110"/>
    </source>
</evidence>
<feature type="transmembrane region" description="Helical" evidence="10">
    <location>
        <begin position="49"/>
        <end position="69"/>
    </location>
</feature>
<keyword evidence="9 10" id="KW-0472">Membrane</keyword>
<reference evidence="13" key="1">
    <citation type="submission" date="2016-06" db="UniProtKB">
        <authorList>
            <consortium name="WormBaseParasite"/>
        </authorList>
    </citation>
    <scope>IDENTIFICATION</scope>
</reference>
<dbReference type="PANTHER" id="PTHR12413">
    <property type="entry name" value="DOLICHYL GLYCOSYLTRANSFERASE"/>
    <property type="match status" value="1"/>
</dbReference>
<protein>
    <recommendedName>
        <fullName evidence="10">Alpha-1,3-glucosyltransferase</fullName>
        <ecNumber evidence="10">2.4.1.-</ecNumber>
    </recommendedName>
</protein>
<feature type="transmembrane region" description="Helical" evidence="10">
    <location>
        <begin position="239"/>
        <end position="257"/>
    </location>
</feature>
<accession>A0A183V3N3</accession>
<proteinExistence type="inferred from homology"/>
<evidence type="ECO:0000256" key="8">
    <source>
        <dbReference type="ARBA" id="ARBA00022989"/>
    </source>
</evidence>
<feature type="transmembrane region" description="Helical" evidence="10">
    <location>
        <begin position="311"/>
        <end position="332"/>
    </location>
</feature>
<evidence type="ECO:0000256" key="5">
    <source>
        <dbReference type="ARBA" id="ARBA00022679"/>
    </source>
</evidence>
<evidence type="ECO:0000256" key="6">
    <source>
        <dbReference type="ARBA" id="ARBA00022692"/>
    </source>
</evidence>
<comment type="subcellular location">
    <subcellularLocation>
        <location evidence="1 10">Endoplasmic reticulum membrane</location>
        <topology evidence="1 10">Multi-pass membrane protein</topology>
    </subcellularLocation>
</comment>
<comment type="similarity">
    <text evidence="3 10">Belongs to the ALG6/ALG8 glucosyltransferase family.</text>
</comment>
<feature type="transmembrane region" description="Helical" evidence="10">
    <location>
        <begin position="490"/>
        <end position="510"/>
    </location>
</feature>
<evidence type="ECO:0000313" key="11">
    <source>
        <dbReference type="EMBL" id="VDM46674.1"/>
    </source>
</evidence>
<keyword evidence="4 10" id="KW-0328">Glycosyltransferase</keyword>
<evidence type="ECO:0000313" key="13">
    <source>
        <dbReference type="WBParaSite" id="TCNE_0001535401-mRNA-1"/>
    </source>
</evidence>
<dbReference type="WBParaSite" id="TCNE_0001535401-mRNA-1">
    <property type="protein sequence ID" value="TCNE_0001535401-mRNA-1"/>
    <property type="gene ID" value="TCNE_0001535401"/>
</dbReference>
<dbReference type="GO" id="GO:0042283">
    <property type="term" value="F:dolichyl pyrophosphate Glc1Man9GlcNAc2 alpha-1,3-glucosyltransferase activity"/>
    <property type="evidence" value="ECO:0007669"/>
    <property type="project" value="TreeGrafter"/>
</dbReference>
<feature type="transmembrane region" description="Helical" evidence="10">
    <location>
        <begin position="263"/>
        <end position="290"/>
    </location>
</feature>
<feature type="transmembrane region" description="Helical" evidence="10">
    <location>
        <begin position="516"/>
        <end position="539"/>
    </location>
</feature>
<feature type="transmembrane region" description="Helical" evidence="10">
    <location>
        <begin position="430"/>
        <end position="451"/>
    </location>
</feature>
<comment type="pathway">
    <text evidence="2 10">Protein modification; protein glycosylation.</text>
</comment>
<feature type="transmembrane region" description="Helical" evidence="10">
    <location>
        <begin position="359"/>
        <end position="384"/>
    </location>
</feature>
<dbReference type="UniPathway" id="UPA00378"/>
<evidence type="ECO:0000256" key="4">
    <source>
        <dbReference type="ARBA" id="ARBA00022676"/>
    </source>
</evidence>
<keyword evidence="12" id="KW-1185">Reference proteome</keyword>
<gene>
    <name evidence="11" type="ORF">TCNE_LOCUS15353</name>
</gene>
<feature type="transmembrane region" description="Helical" evidence="10">
    <location>
        <begin position="391"/>
        <end position="410"/>
    </location>
</feature>
<dbReference type="GO" id="GO:0005789">
    <property type="term" value="C:endoplasmic reticulum membrane"/>
    <property type="evidence" value="ECO:0007669"/>
    <property type="project" value="UniProtKB-SubCell"/>
</dbReference>
<keyword evidence="7 10" id="KW-0256">Endoplasmic reticulum</keyword>
<evidence type="ECO:0000256" key="7">
    <source>
        <dbReference type="ARBA" id="ARBA00022824"/>
    </source>
</evidence>
<dbReference type="EMBL" id="UYWY01022801">
    <property type="protein sequence ID" value="VDM46674.1"/>
    <property type="molecule type" value="Genomic_DNA"/>
</dbReference>
<reference evidence="11 12" key="2">
    <citation type="submission" date="2018-11" db="EMBL/GenBank/DDBJ databases">
        <authorList>
            <consortium name="Pathogen Informatics"/>
        </authorList>
    </citation>
    <scope>NUCLEOTIDE SEQUENCE [LARGE SCALE GENOMIC DNA]</scope>
</reference>
<keyword evidence="8 10" id="KW-1133">Transmembrane helix</keyword>
<organism evidence="12 13">
    <name type="scientific">Toxocara canis</name>
    <name type="common">Canine roundworm</name>
    <dbReference type="NCBI Taxonomy" id="6265"/>
    <lineage>
        <taxon>Eukaryota</taxon>
        <taxon>Metazoa</taxon>
        <taxon>Ecdysozoa</taxon>
        <taxon>Nematoda</taxon>
        <taxon>Chromadorea</taxon>
        <taxon>Rhabditida</taxon>
        <taxon>Spirurina</taxon>
        <taxon>Ascaridomorpha</taxon>
        <taxon>Ascaridoidea</taxon>
        <taxon>Toxocaridae</taxon>
        <taxon>Toxocara</taxon>
    </lineage>
</organism>
<dbReference type="AlphaFoldDB" id="A0A183V3N3"/>
<evidence type="ECO:0000256" key="3">
    <source>
        <dbReference type="ARBA" id="ARBA00008715"/>
    </source>
</evidence>
<feature type="transmembrane region" description="Helical" evidence="10">
    <location>
        <begin position="177"/>
        <end position="195"/>
    </location>
</feature>
<dbReference type="Pfam" id="PF03155">
    <property type="entry name" value="Alg6_Alg8"/>
    <property type="match status" value="1"/>
</dbReference>
<name>A0A183V3N3_TOXCA</name>
<evidence type="ECO:0000256" key="2">
    <source>
        <dbReference type="ARBA" id="ARBA00004922"/>
    </source>
</evidence>
<dbReference type="InterPro" id="IPR004856">
    <property type="entry name" value="Glyco_trans_ALG6/ALG8"/>
</dbReference>
<dbReference type="Proteomes" id="UP000050794">
    <property type="component" value="Unassembled WGS sequence"/>
</dbReference>
<dbReference type="PANTHER" id="PTHR12413:SF2">
    <property type="entry name" value="DOLICHYL PYROPHOSPHATE GLC1MAN9GLCNAC2 ALPHA-1,3-GLUCOSYLTRANSFERASE-RELATED"/>
    <property type="match status" value="1"/>
</dbReference>
<keyword evidence="6 10" id="KW-0812">Transmembrane</keyword>
<sequence length="561" mass="64237">MHLRPQTAPECRHSPSAVILSATDQTMVHGGSASAEVEMLGARNVFHEWWFWICSSTVLMLKFLVVPMYHSTDFEVHRNWMAITYNLPINEWYYESTSEWTLDYPPLFAFFEFLLSQIAKVVVPSALSIQKEPFISPELLYFHRFSVIACDVLYIISCGFLTNTLQLVRICGDKSRRCAMGGCILLLANISLILVDNIHFQYNGILTAILLFSINFAIRGQFLLAAFLYCLLLNMKHIYAYYATAYFIFYLCEYIFISVDRFIIIRTIKLAIAMWIPFILSFGPFLYVGGGKMFAQILSRLFPFQRGLTHAYWAPNIWSLYNLVDLILYRILKVLGRLPSGTQPPQYTSGLVQEYSHCILPSVGALTALGVTLVLLSPMIAALFMKHQRNCILLLTHSAFAFFLAGYHVHEKAILLVTVPYTILSATDHLFLSSFVVLSAIANVSLFPLFFSPFENMIKVSLTLCYHFLSECIVKFICMENSSKNCWQKFYLYGVFFIQFYCLILHRVLFGSRFEYLPLMLTSVSTAVGIVVIFVELLVKGYSKELSYCRCQRSKEKLKVS</sequence>
<evidence type="ECO:0000256" key="1">
    <source>
        <dbReference type="ARBA" id="ARBA00004477"/>
    </source>
</evidence>